<gene>
    <name evidence="2" type="ORF">DP107_08935</name>
</gene>
<reference evidence="2 3" key="1">
    <citation type="submission" date="2018-06" db="EMBL/GenBank/DDBJ databases">
        <title>Natronomonas sp. F16-60 a new haloarchaeon isolated from a solar saltern of Isla Cristina, Huelva, Spain.</title>
        <authorList>
            <person name="Duran-Viseras A."/>
            <person name="Sanchez-Porro C."/>
            <person name="Ventosa A."/>
        </authorList>
    </citation>
    <scope>NUCLEOTIDE SEQUENCE [LARGE SCALE GENOMIC DNA]</scope>
    <source>
        <strain evidence="2 3">F16-60</strain>
    </source>
</reference>
<sequence length="182" mass="19317">MATSSDATGSVDGVVGGSREAVETALVGFDREALADLGVDPDAVVTAVFTPAFIDENTDFPDMQTFLEVAGAEGYWALEGWLDWVLDWHVLGNTRFWSWEWLVHAAVAVRATAAAVGPVRCVCGGDVTPVTASDIEEPGRADGRWVDYRCEACGDRSRATHTPDGAASLEGLEGLEDASRPS</sequence>
<evidence type="ECO:0000313" key="3">
    <source>
        <dbReference type="Proteomes" id="UP000319894"/>
    </source>
</evidence>
<accession>A0A554NAI6</accession>
<name>A0A554NAI6_9EURY</name>
<dbReference type="RefSeq" id="WP_144261809.1">
    <property type="nucleotide sequence ID" value="NZ_QMDX01000004.1"/>
</dbReference>
<dbReference type="EMBL" id="QMDX01000004">
    <property type="protein sequence ID" value="TSD14362.1"/>
    <property type="molecule type" value="Genomic_DNA"/>
</dbReference>
<organism evidence="2 3">
    <name type="scientific">Haloglomus irregulare</name>
    <dbReference type="NCBI Taxonomy" id="2234134"/>
    <lineage>
        <taxon>Archaea</taxon>
        <taxon>Methanobacteriati</taxon>
        <taxon>Methanobacteriota</taxon>
        <taxon>Stenosarchaea group</taxon>
        <taxon>Halobacteria</taxon>
        <taxon>Halobacteriales</taxon>
        <taxon>Natronomonadaceae</taxon>
        <taxon>Haloglomus</taxon>
    </lineage>
</organism>
<proteinExistence type="predicted"/>
<keyword evidence="3" id="KW-1185">Reference proteome</keyword>
<dbReference type="InParanoid" id="A0A554NAI6"/>
<dbReference type="AlphaFoldDB" id="A0A554NAI6"/>
<dbReference type="Proteomes" id="UP000319894">
    <property type="component" value="Unassembled WGS sequence"/>
</dbReference>
<protein>
    <submittedName>
        <fullName evidence="2">Uncharacterized protein</fullName>
    </submittedName>
</protein>
<comment type="caution">
    <text evidence="2">The sequence shown here is derived from an EMBL/GenBank/DDBJ whole genome shotgun (WGS) entry which is preliminary data.</text>
</comment>
<feature type="region of interest" description="Disordered" evidence="1">
    <location>
        <begin position="156"/>
        <end position="182"/>
    </location>
</feature>
<evidence type="ECO:0000313" key="2">
    <source>
        <dbReference type="EMBL" id="TSD14362.1"/>
    </source>
</evidence>
<evidence type="ECO:0000256" key="1">
    <source>
        <dbReference type="SAM" id="MobiDB-lite"/>
    </source>
</evidence>